<evidence type="ECO:0000313" key="2">
    <source>
        <dbReference type="EMBL" id="RHZ21908.1"/>
    </source>
</evidence>
<accession>A0A3R6Y612</accession>
<sequence>MSQSKCTQLTMKSRVVLVADPDKVWRDAKLCRFVRDAEENPVLTFTKWTRNNKAGGSRWLAIQGHQVCEVQRMDDNRSLFAPRNVVVQDIMETCGVPLHGISRWTVTAIAKLCDIDGDDIDSLHIRRNDDKITAWLRAKVDRIQAVAMLPTNGTAEVDGTSFQRPPDEAASTQQQQRSHTLSAHQCLDELNVCTYGCMSRLSPTEWQKDVKAAKSVIVSGPSDIAAKYDSRQQNSTTTPAKRPASTASGTKPSAKKKAPPVGKDAEFRYFLFDQCCIRRLRLTSSSDSMQKAAALSILCHALLDKKMEYCRVHTVLAAKQLLHAKAVVDECAERLVVLDELLRDLYDNEHDVSEEIGAMLDEQAQEEATHQALKAAVRAHRALLQRLVHKKTRLETCRKGILHRQRRLVERAFRMQVAENSAELLAQSI</sequence>
<organism evidence="2 3">
    <name type="scientific">Aphanomyces astaci</name>
    <name type="common">Crayfish plague agent</name>
    <dbReference type="NCBI Taxonomy" id="112090"/>
    <lineage>
        <taxon>Eukaryota</taxon>
        <taxon>Sar</taxon>
        <taxon>Stramenopiles</taxon>
        <taxon>Oomycota</taxon>
        <taxon>Saprolegniomycetes</taxon>
        <taxon>Saprolegniales</taxon>
        <taxon>Verrucalvaceae</taxon>
        <taxon>Aphanomyces</taxon>
    </lineage>
</organism>
<comment type="caution">
    <text evidence="2">The sequence shown here is derived from an EMBL/GenBank/DDBJ whole genome shotgun (WGS) entry which is preliminary data.</text>
</comment>
<dbReference type="Proteomes" id="UP000285430">
    <property type="component" value="Unassembled WGS sequence"/>
</dbReference>
<gene>
    <name evidence="2" type="ORF">DYB37_004757</name>
</gene>
<feature type="region of interest" description="Disordered" evidence="1">
    <location>
        <begin position="154"/>
        <end position="177"/>
    </location>
</feature>
<feature type="region of interest" description="Disordered" evidence="1">
    <location>
        <begin position="227"/>
        <end position="260"/>
    </location>
</feature>
<dbReference type="AlphaFoldDB" id="A0A3R6Y612"/>
<protein>
    <submittedName>
        <fullName evidence="2">Uncharacterized protein</fullName>
    </submittedName>
</protein>
<feature type="compositionally biased region" description="Polar residues" evidence="1">
    <location>
        <begin position="231"/>
        <end position="251"/>
    </location>
</feature>
<evidence type="ECO:0000313" key="3">
    <source>
        <dbReference type="Proteomes" id="UP000285430"/>
    </source>
</evidence>
<dbReference type="VEuPathDB" id="FungiDB:H257_17227"/>
<dbReference type="EMBL" id="QUTH01003078">
    <property type="protein sequence ID" value="RHZ21908.1"/>
    <property type="molecule type" value="Genomic_DNA"/>
</dbReference>
<proteinExistence type="predicted"/>
<reference evidence="2 3" key="1">
    <citation type="submission" date="2018-08" db="EMBL/GenBank/DDBJ databases">
        <title>Aphanomyces genome sequencing and annotation.</title>
        <authorList>
            <person name="Minardi D."/>
            <person name="Oidtmann B."/>
            <person name="Van Der Giezen M."/>
            <person name="Studholme D.J."/>
        </authorList>
    </citation>
    <scope>NUCLEOTIDE SEQUENCE [LARGE SCALE GENOMIC DNA]</scope>
    <source>
        <strain evidence="2 3">Da</strain>
    </source>
</reference>
<name>A0A3R6Y612_APHAT</name>
<evidence type="ECO:0000256" key="1">
    <source>
        <dbReference type="SAM" id="MobiDB-lite"/>
    </source>
</evidence>